<dbReference type="GO" id="GO:0003723">
    <property type="term" value="F:RNA binding"/>
    <property type="evidence" value="ECO:0007669"/>
    <property type="project" value="UniProtKB-KW"/>
</dbReference>
<keyword evidence="7" id="KW-0694">RNA-binding</keyword>
<evidence type="ECO:0000256" key="7">
    <source>
        <dbReference type="ARBA" id="ARBA00022884"/>
    </source>
</evidence>
<evidence type="ECO:0000256" key="9">
    <source>
        <dbReference type="ARBA" id="ARBA00023242"/>
    </source>
</evidence>
<comment type="similarity">
    <text evidence="3">Belongs to the PHAX family.</text>
</comment>
<evidence type="ECO:0000256" key="1">
    <source>
        <dbReference type="ARBA" id="ARBA00004123"/>
    </source>
</evidence>
<feature type="region of interest" description="Disordered" evidence="11">
    <location>
        <begin position="38"/>
        <end position="69"/>
    </location>
</feature>
<evidence type="ECO:0000256" key="8">
    <source>
        <dbReference type="ARBA" id="ARBA00022927"/>
    </source>
</evidence>
<keyword evidence="6" id="KW-0963">Cytoplasm</keyword>
<evidence type="ECO:0000256" key="11">
    <source>
        <dbReference type="SAM" id="MobiDB-lite"/>
    </source>
</evidence>
<evidence type="ECO:0000256" key="5">
    <source>
        <dbReference type="ARBA" id="ARBA00022448"/>
    </source>
</evidence>
<evidence type="ECO:0000313" key="14">
    <source>
        <dbReference type="Proteomes" id="UP000466442"/>
    </source>
</evidence>
<dbReference type="GO" id="GO:0006408">
    <property type="term" value="P:snRNA export from nucleus"/>
    <property type="evidence" value="ECO:0007669"/>
    <property type="project" value="InterPro"/>
</dbReference>
<evidence type="ECO:0000256" key="2">
    <source>
        <dbReference type="ARBA" id="ARBA00004496"/>
    </source>
</evidence>
<dbReference type="GO" id="GO:0005737">
    <property type="term" value="C:cytoplasm"/>
    <property type="evidence" value="ECO:0007669"/>
    <property type="project" value="UniProtKB-SubCell"/>
</dbReference>
<protein>
    <recommendedName>
        <fullName evidence="4">Phosphorylated adapter RNA export protein</fullName>
    </recommendedName>
    <alternativeName>
        <fullName evidence="10">RNA U small nuclear RNA export adapter protein</fullName>
    </alternativeName>
</protein>
<keyword evidence="14" id="KW-1185">Reference proteome</keyword>
<feature type="region of interest" description="Disordered" evidence="11">
    <location>
        <begin position="1"/>
        <end position="22"/>
    </location>
</feature>
<keyword evidence="9" id="KW-0539">Nucleus</keyword>
<reference evidence="13" key="1">
    <citation type="journal article" date="2021" name="Mol. Ecol. Resour.">
        <title>Apolygus lucorum genome provides insights into omnivorousness and mesophyll feeding.</title>
        <authorList>
            <person name="Liu Y."/>
            <person name="Liu H."/>
            <person name="Wang H."/>
            <person name="Huang T."/>
            <person name="Liu B."/>
            <person name="Yang B."/>
            <person name="Yin L."/>
            <person name="Li B."/>
            <person name="Zhang Y."/>
            <person name="Zhang S."/>
            <person name="Jiang F."/>
            <person name="Zhang X."/>
            <person name="Ren Y."/>
            <person name="Wang B."/>
            <person name="Wang S."/>
            <person name="Lu Y."/>
            <person name="Wu K."/>
            <person name="Fan W."/>
            <person name="Wang G."/>
        </authorList>
    </citation>
    <scope>NUCLEOTIDE SEQUENCE</scope>
    <source>
        <strain evidence="13">12Hb</strain>
    </source>
</reference>
<name>A0A8S9XS62_APOLU</name>
<dbReference type="Gene3D" id="1.10.10.1440">
    <property type="entry name" value="PHAX RNA-binding domain"/>
    <property type="match status" value="1"/>
</dbReference>
<dbReference type="EMBL" id="WIXP02000004">
    <property type="protein sequence ID" value="KAF6211892.1"/>
    <property type="molecule type" value="Genomic_DNA"/>
</dbReference>
<evidence type="ECO:0000256" key="10">
    <source>
        <dbReference type="ARBA" id="ARBA00030834"/>
    </source>
</evidence>
<feature type="domain" description="Phosphorylated adapter RNA export protein RNA-binding" evidence="12">
    <location>
        <begin position="161"/>
        <end position="241"/>
    </location>
</feature>
<dbReference type="PANTHER" id="PTHR13135">
    <property type="entry name" value="CYTOSOLIC RESINIFERATOXIN BINDING PROTEIN RBP-26"/>
    <property type="match status" value="1"/>
</dbReference>
<keyword evidence="8" id="KW-0653">Protein transport</keyword>
<evidence type="ECO:0000256" key="3">
    <source>
        <dbReference type="ARBA" id="ARBA00006094"/>
    </source>
</evidence>
<sequence>MDLGELEDGELEEGQLSEESDCGLDLYTPLQRPIEQVQEHRGVNFMGEPSPEESDSDEDMPYGKRLRMTAPSSQIPKKYCVWSSANDDITDILTSFGMDTPENDRNVENYPIPKEKLSKIRELDERKRKVPGRKFGPLAPIPVPKELEDVDISELDSIEEVAKQIAEKLDEPNLDLVKRIVLILGKTSAIEYFRKTREIESKGGLLILNGSRRRTSGGVFIHLIRSNKQIPGSKLVEIFEDPNIVSIRKAHLKISKLRKRKKVSKIKKQLSNPPPSPEVPDEPQETLPDLPSRADLITRDLISYEGMDFPDFP</sequence>
<comment type="caution">
    <text evidence="13">The sequence shown here is derived from an EMBL/GenBank/DDBJ whole genome shotgun (WGS) entry which is preliminary data.</text>
</comment>
<evidence type="ECO:0000256" key="6">
    <source>
        <dbReference type="ARBA" id="ARBA00022490"/>
    </source>
</evidence>
<gene>
    <name evidence="13" type="ORF">GE061_012409</name>
</gene>
<dbReference type="AlphaFoldDB" id="A0A8S9XS62"/>
<accession>A0A8S9XS62</accession>
<dbReference type="Proteomes" id="UP000466442">
    <property type="component" value="Unassembled WGS sequence"/>
</dbReference>
<proteinExistence type="inferred from homology"/>
<dbReference type="InterPro" id="IPR038092">
    <property type="entry name" value="PHAX_RNA-binding_sf"/>
</dbReference>
<comment type="subcellular location">
    <subcellularLocation>
        <location evidence="2">Cytoplasm</location>
    </subcellularLocation>
    <subcellularLocation>
        <location evidence="1">Nucleus</location>
    </subcellularLocation>
</comment>
<dbReference type="PANTHER" id="PTHR13135:SF0">
    <property type="entry name" value="PHOSPHORYLATED ADAPTER RNA EXPORT PROTEIN"/>
    <property type="match status" value="1"/>
</dbReference>
<feature type="compositionally biased region" description="Acidic residues" evidence="11">
    <location>
        <begin position="50"/>
        <end position="60"/>
    </location>
</feature>
<dbReference type="GO" id="GO:0005634">
    <property type="term" value="C:nucleus"/>
    <property type="evidence" value="ECO:0007669"/>
    <property type="project" value="UniProtKB-SubCell"/>
</dbReference>
<dbReference type="OrthoDB" id="6631289at2759"/>
<dbReference type="InterPro" id="IPR039047">
    <property type="entry name" value="PHAX"/>
</dbReference>
<dbReference type="GO" id="GO:0015031">
    <property type="term" value="P:protein transport"/>
    <property type="evidence" value="ECO:0007669"/>
    <property type="project" value="UniProtKB-KW"/>
</dbReference>
<feature type="region of interest" description="Disordered" evidence="11">
    <location>
        <begin position="263"/>
        <end position="293"/>
    </location>
</feature>
<evidence type="ECO:0000313" key="13">
    <source>
        <dbReference type="EMBL" id="KAF6211892.1"/>
    </source>
</evidence>
<dbReference type="Pfam" id="PF10258">
    <property type="entry name" value="PHAX_RNA-bd"/>
    <property type="match status" value="1"/>
</dbReference>
<evidence type="ECO:0000259" key="12">
    <source>
        <dbReference type="Pfam" id="PF10258"/>
    </source>
</evidence>
<keyword evidence="5" id="KW-0813">Transport</keyword>
<evidence type="ECO:0000256" key="4">
    <source>
        <dbReference type="ARBA" id="ARBA00016856"/>
    </source>
</evidence>
<organism evidence="13 14">
    <name type="scientific">Apolygus lucorum</name>
    <name type="common">Small green plant bug</name>
    <name type="synonym">Lygocoris lucorum</name>
    <dbReference type="NCBI Taxonomy" id="248454"/>
    <lineage>
        <taxon>Eukaryota</taxon>
        <taxon>Metazoa</taxon>
        <taxon>Ecdysozoa</taxon>
        <taxon>Arthropoda</taxon>
        <taxon>Hexapoda</taxon>
        <taxon>Insecta</taxon>
        <taxon>Pterygota</taxon>
        <taxon>Neoptera</taxon>
        <taxon>Paraneoptera</taxon>
        <taxon>Hemiptera</taxon>
        <taxon>Heteroptera</taxon>
        <taxon>Panheteroptera</taxon>
        <taxon>Cimicomorpha</taxon>
        <taxon>Miridae</taxon>
        <taxon>Mirini</taxon>
        <taxon>Apolygus</taxon>
    </lineage>
</organism>
<dbReference type="InterPro" id="IPR019385">
    <property type="entry name" value="PHAX_RNA-binding_domain"/>
</dbReference>